<dbReference type="EMBL" id="CAKKLH010000021">
    <property type="protein sequence ID" value="CAH0099550.1"/>
    <property type="molecule type" value="Genomic_DNA"/>
</dbReference>
<keyword evidence="2" id="KW-1185">Reference proteome</keyword>
<evidence type="ECO:0000313" key="1">
    <source>
        <dbReference type="EMBL" id="CAH0099550.1"/>
    </source>
</evidence>
<dbReference type="AlphaFoldDB" id="A0A8J2RHG2"/>
<gene>
    <name evidence="1" type="ORF">DGAL_LOCUS1691</name>
</gene>
<proteinExistence type="predicted"/>
<comment type="caution">
    <text evidence="1">The sequence shown here is derived from an EMBL/GenBank/DDBJ whole genome shotgun (WGS) entry which is preliminary data.</text>
</comment>
<sequence length="86" mass="9839">MFCAIVNVTHRWDSTKLNDILILKRITKKSPFLFWTEPAAITYFVVRPSIIAKSPLRCAETLPTAPTLCYKLTGGRHQHSRNLLNL</sequence>
<protein>
    <submittedName>
        <fullName evidence="1">Uncharacterized protein</fullName>
    </submittedName>
</protein>
<name>A0A8J2RHG2_9CRUS</name>
<reference evidence="1" key="1">
    <citation type="submission" date="2021-11" db="EMBL/GenBank/DDBJ databases">
        <authorList>
            <person name="Schell T."/>
        </authorList>
    </citation>
    <scope>NUCLEOTIDE SEQUENCE</scope>
    <source>
        <strain evidence="1">M5</strain>
    </source>
</reference>
<dbReference type="Proteomes" id="UP000789390">
    <property type="component" value="Unassembled WGS sequence"/>
</dbReference>
<evidence type="ECO:0000313" key="2">
    <source>
        <dbReference type="Proteomes" id="UP000789390"/>
    </source>
</evidence>
<organism evidence="1 2">
    <name type="scientific">Daphnia galeata</name>
    <dbReference type="NCBI Taxonomy" id="27404"/>
    <lineage>
        <taxon>Eukaryota</taxon>
        <taxon>Metazoa</taxon>
        <taxon>Ecdysozoa</taxon>
        <taxon>Arthropoda</taxon>
        <taxon>Crustacea</taxon>
        <taxon>Branchiopoda</taxon>
        <taxon>Diplostraca</taxon>
        <taxon>Cladocera</taxon>
        <taxon>Anomopoda</taxon>
        <taxon>Daphniidae</taxon>
        <taxon>Daphnia</taxon>
    </lineage>
</organism>
<accession>A0A8J2RHG2</accession>